<evidence type="ECO:0000313" key="3">
    <source>
        <dbReference type="Proteomes" id="UP001630127"/>
    </source>
</evidence>
<keyword evidence="3" id="KW-1185">Reference proteome</keyword>
<dbReference type="Gene3D" id="1.20.1280.50">
    <property type="match status" value="1"/>
</dbReference>
<proteinExistence type="predicted"/>
<reference evidence="2 3" key="1">
    <citation type="submission" date="2024-11" db="EMBL/GenBank/DDBJ databases">
        <title>A near-complete genome assembly of Cinchona calisaya.</title>
        <authorList>
            <person name="Lian D.C."/>
            <person name="Zhao X.W."/>
            <person name="Wei L."/>
        </authorList>
    </citation>
    <scope>NUCLEOTIDE SEQUENCE [LARGE SCALE GENOMIC DNA]</scope>
    <source>
        <tissue evidence="2">Nenye</tissue>
    </source>
</reference>
<protein>
    <recommendedName>
        <fullName evidence="1">F-box domain-containing protein</fullName>
    </recommendedName>
</protein>
<dbReference type="SUPFAM" id="SSF81383">
    <property type="entry name" value="F-box domain"/>
    <property type="match status" value="1"/>
</dbReference>
<dbReference type="InterPro" id="IPR001810">
    <property type="entry name" value="F-box_dom"/>
</dbReference>
<sequence>MENLGVLRAALEEEENKEDPFFKRLPDELIISHILGKVSEAKSLCRCSLVSKKFSSLVYKTKNVSVKITFHIPIPQPKSNPEEPTTKYAAFPGKLVHVVTYPLMFVQNIALKAKEITCHIITGIKPSANSNFSDTATAMNRAAKL</sequence>
<name>A0ABD2XYZ4_9GENT</name>
<evidence type="ECO:0000313" key="2">
    <source>
        <dbReference type="EMBL" id="KAL3498693.1"/>
    </source>
</evidence>
<dbReference type="Pfam" id="PF12937">
    <property type="entry name" value="F-box-like"/>
    <property type="match status" value="1"/>
</dbReference>
<dbReference type="CDD" id="cd09917">
    <property type="entry name" value="F-box_SF"/>
    <property type="match status" value="1"/>
</dbReference>
<dbReference type="Proteomes" id="UP001630127">
    <property type="component" value="Unassembled WGS sequence"/>
</dbReference>
<dbReference type="InterPro" id="IPR036047">
    <property type="entry name" value="F-box-like_dom_sf"/>
</dbReference>
<feature type="domain" description="F-box" evidence="1">
    <location>
        <begin position="23"/>
        <end position="60"/>
    </location>
</feature>
<dbReference type="PANTHER" id="PTHR31215">
    <property type="entry name" value="OS05G0510400 PROTEIN-RELATED"/>
    <property type="match status" value="1"/>
</dbReference>
<accession>A0ABD2XYZ4</accession>
<dbReference type="InterPro" id="IPR044809">
    <property type="entry name" value="AUF1-like"/>
</dbReference>
<dbReference type="AlphaFoldDB" id="A0ABD2XYZ4"/>
<dbReference type="EMBL" id="JBJUIK010000017">
    <property type="protein sequence ID" value="KAL3498693.1"/>
    <property type="molecule type" value="Genomic_DNA"/>
</dbReference>
<comment type="caution">
    <text evidence="2">The sequence shown here is derived from an EMBL/GenBank/DDBJ whole genome shotgun (WGS) entry which is preliminary data.</text>
</comment>
<evidence type="ECO:0000259" key="1">
    <source>
        <dbReference type="Pfam" id="PF12937"/>
    </source>
</evidence>
<gene>
    <name evidence="2" type="ORF">ACH5RR_041425</name>
</gene>
<organism evidence="2 3">
    <name type="scientific">Cinchona calisaya</name>
    <dbReference type="NCBI Taxonomy" id="153742"/>
    <lineage>
        <taxon>Eukaryota</taxon>
        <taxon>Viridiplantae</taxon>
        <taxon>Streptophyta</taxon>
        <taxon>Embryophyta</taxon>
        <taxon>Tracheophyta</taxon>
        <taxon>Spermatophyta</taxon>
        <taxon>Magnoliopsida</taxon>
        <taxon>eudicotyledons</taxon>
        <taxon>Gunneridae</taxon>
        <taxon>Pentapetalae</taxon>
        <taxon>asterids</taxon>
        <taxon>lamiids</taxon>
        <taxon>Gentianales</taxon>
        <taxon>Rubiaceae</taxon>
        <taxon>Cinchonoideae</taxon>
        <taxon>Cinchoneae</taxon>
        <taxon>Cinchona</taxon>
    </lineage>
</organism>